<dbReference type="EMBL" id="KN833755">
    <property type="protein sequence ID" value="KIK21155.1"/>
    <property type="molecule type" value="Genomic_DNA"/>
</dbReference>
<proteinExistence type="predicted"/>
<evidence type="ECO:0000313" key="2">
    <source>
        <dbReference type="Proteomes" id="UP000054018"/>
    </source>
</evidence>
<keyword evidence="2" id="KW-1185">Reference proteome</keyword>
<sequence length="51" mass="5727">MATQLRDGVLMEYRWKVEQTGAYEHVRHILGPPFSVSTPQMPHSASVSRGS</sequence>
<gene>
    <name evidence="1" type="ORF">PISMIDRAFT_681715</name>
</gene>
<dbReference type="Proteomes" id="UP000054018">
    <property type="component" value="Unassembled WGS sequence"/>
</dbReference>
<organism evidence="1 2">
    <name type="scientific">Pisolithus microcarpus 441</name>
    <dbReference type="NCBI Taxonomy" id="765257"/>
    <lineage>
        <taxon>Eukaryota</taxon>
        <taxon>Fungi</taxon>
        <taxon>Dikarya</taxon>
        <taxon>Basidiomycota</taxon>
        <taxon>Agaricomycotina</taxon>
        <taxon>Agaricomycetes</taxon>
        <taxon>Agaricomycetidae</taxon>
        <taxon>Boletales</taxon>
        <taxon>Sclerodermatineae</taxon>
        <taxon>Pisolithaceae</taxon>
        <taxon>Pisolithus</taxon>
    </lineage>
</organism>
<dbReference type="AlphaFoldDB" id="A0A0C9Y8Z5"/>
<name>A0A0C9Y8Z5_9AGAM</name>
<accession>A0A0C9Y8Z5</accession>
<dbReference type="HOGENOM" id="CLU_3107324_0_0_1"/>
<reference evidence="1 2" key="1">
    <citation type="submission" date="2014-04" db="EMBL/GenBank/DDBJ databases">
        <authorList>
            <consortium name="DOE Joint Genome Institute"/>
            <person name="Kuo A."/>
            <person name="Kohler A."/>
            <person name="Costa M.D."/>
            <person name="Nagy L.G."/>
            <person name="Floudas D."/>
            <person name="Copeland A."/>
            <person name="Barry K.W."/>
            <person name="Cichocki N."/>
            <person name="Veneault-Fourrey C."/>
            <person name="LaButti K."/>
            <person name="Lindquist E.A."/>
            <person name="Lipzen A."/>
            <person name="Lundell T."/>
            <person name="Morin E."/>
            <person name="Murat C."/>
            <person name="Sun H."/>
            <person name="Tunlid A."/>
            <person name="Henrissat B."/>
            <person name="Grigoriev I.V."/>
            <person name="Hibbett D.S."/>
            <person name="Martin F."/>
            <person name="Nordberg H.P."/>
            <person name="Cantor M.N."/>
            <person name="Hua S.X."/>
        </authorList>
    </citation>
    <scope>NUCLEOTIDE SEQUENCE [LARGE SCALE GENOMIC DNA]</scope>
    <source>
        <strain evidence="1 2">441</strain>
    </source>
</reference>
<evidence type="ECO:0000313" key="1">
    <source>
        <dbReference type="EMBL" id="KIK21155.1"/>
    </source>
</evidence>
<reference evidence="2" key="2">
    <citation type="submission" date="2015-01" db="EMBL/GenBank/DDBJ databases">
        <title>Evolutionary Origins and Diversification of the Mycorrhizal Mutualists.</title>
        <authorList>
            <consortium name="DOE Joint Genome Institute"/>
            <consortium name="Mycorrhizal Genomics Consortium"/>
            <person name="Kohler A."/>
            <person name="Kuo A."/>
            <person name="Nagy L.G."/>
            <person name="Floudas D."/>
            <person name="Copeland A."/>
            <person name="Barry K.W."/>
            <person name="Cichocki N."/>
            <person name="Veneault-Fourrey C."/>
            <person name="LaButti K."/>
            <person name="Lindquist E.A."/>
            <person name="Lipzen A."/>
            <person name="Lundell T."/>
            <person name="Morin E."/>
            <person name="Murat C."/>
            <person name="Riley R."/>
            <person name="Ohm R."/>
            <person name="Sun H."/>
            <person name="Tunlid A."/>
            <person name="Henrissat B."/>
            <person name="Grigoriev I.V."/>
            <person name="Hibbett D.S."/>
            <person name="Martin F."/>
        </authorList>
    </citation>
    <scope>NUCLEOTIDE SEQUENCE [LARGE SCALE GENOMIC DNA]</scope>
    <source>
        <strain evidence="2">441</strain>
    </source>
</reference>
<protein>
    <submittedName>
        <fullName evidence="1">Uncharacterized protein</fullName>
    </submittedName>
</protein>